<dbReference type="EMBL" id="CAEZUD010000058">
    <property type="protein sequence ID" value="CAB4596189.1"/>
    <property type="molecule type" value="Genomic_DNA"/>
</dbReference>
<gene>
    <name evidence="2" type="ORF">UFOPK1778_00980</name>
</gene>
<dbReference type="AlphaFoldDB" id="A0A6J6G8R1"/>
<name>A0A6J6G8R1_9ZZZZ</name>
<keyword evidence="1" id="KW-1133">Transmembrane helix</keyword>
<accession>A0A6J6G8R1</accession>
<keyword evidence="1" id="KW-0472">Membrane</keyword>
<evidence type="ECO:0000313" key="2">
    <source>
        <dbReference type="EMBL" id="CAB4596189.1"/>
    </source>
</evidence>
<evidence type="ECO:0000256" key="1">
    <source>
        <dbReference type="SAM" id="Phobius"/>
    </source>
</evidence>
<feature type="transmembrane region" description="Helical" evidence="1">
    <location>
        <begin position="32"/>
        <end position="51"/>
    </location>
</feature>
<protein>
    <submittedName>
        <fullName evidence="2">Unannotated protein</fullName>
    </submittedName>
</protein>
<keyword evidence="1" id="KW-0812">Transmembrane</keyword>
<organism evidence="2">
    <name type="scientific">freshwater metagenome</name>
    <dbReference type="NCBI Taxonomy" id="449393"/>
    <lineage>
        <taxon>unclassified sequences</taxon>
        <taxon>metagenomes</taxon>
        <taxon>ecological metagenomes</taxon>
    </lineage>
</organism>
<proteinExistence type="predicted"/>
<reference evidence="2" key="1">
    <citation type="submission" date="2020-05" db="EMBL/GenBank/DDBJ databases">
        <authorList>
            <person name="Chiriac C."/>
            <person name="Salcher M."/>
            <person name="Ghai R."/>
            <person name="Kavagutti S V."/>
        </authorList>
    </citation>
    <scope>NUCLEOTIDE SEQUENCE</scope>
</reference>
<sequence>MEDSKIWRNSYRILRACYISALKSVDGSITPLISGLFLILLALSAGLVNIADSSMAKRELIQIVEPEIQKALQSIDLYRYYNGNTLISLLNQFHDSQARVPIDCSSAVNQLKRNISQTYLRGKPIYIDEIVCTQEELVIAVNSQIHAIIDFPIFTTALKSKNSVRGEIAINAKIGATSIFK</sequence>